<gene>
    <name evidence="2" type="ORF">CLV90_2663</name>
</gene>
<feature type="transmembrane region" description="Helical" evidence="1">
    <location>
        <begin position="78"/>
        <end position="101"/>
    </location>
</feature>
<dbReference type="Proteomes" id="UP000294749">
    <property type="component" value="Unassembled WGS sequence"/>
</dbReference>
<feature type="transmembrane region" description="Helical" evidence="1">
    <location>
        <begin position="12"/>
        <end position="32"/>
    </location>
</feature>
<keyword evidence="1" id="KW-1133">Transmembrane helix</keyword>
<reference evidence="2 3" key="1">
    <citation type="submission" date="2019-03" db="EMBL/GenBank/DDBJ databases">
        <title>Genomic Encyclopedia of Archaeal and Bacterial Type Strains, Phase II (KMG-II): from individual species to whole genera.</title>
        <authorList>
            <person name="Goeker M."/>
        </authorList>
    </citation>
    <scope>NUCLEOTIDE SEQUENCE [LARGE SCALE GENOMIC DNA]</scope>
    <source>
        <strain evidence="2 3">DSM 25233</strain>
    </source>
</reference>
<keyword evidence="3" id="KW-1185">Reference proteome</keyword>
<dbReference type="InterPro" id="IPR025250">
    <property type="entry name" value="DUF4199"/>
</dbReference>
<keyword evidence="1" id="KW-0812">Transmembrane</keyword>
<accession>A0A4R7K643</accession>
<dbReference type="RefSeq" id="WP_133687891.1">
    <property type="nucleotide sequence ID" value="NZ_SOAY01000011.1"/>
</dbReference>
<evidence type="ECO:0000256" key="1">
    <source>
        <dbReference type="SAM" id="Phobius"/>
    </source>
</evidence>
<comment type="caution">
    <text evidence="2">The sequence shown here is derived from an EMBL/GenBank/DDBJ whole genome shotgun (WGS) entry which is preliminary data.</text>
</comment>
<proteinExistence type="predicted"/>
<protein>
    <submittedName>
        <fullName evidence="2">Uncharacterized protein DUF4199</fullName>
    </submittedName>
</protein>
<dbReference type="EMBL" id="SOAY01000011">
    <property type="protein sequence ID" value="TDT45573.1"/>
    <property type="molecule type" value="Genomic_DNA"/>
</dbReference>
<feature type="transmembrane region" description="Helical" evidence="1">
    <location>
        <begin position="44"/>
        <end position="66"/>
    </location>
</feature>
<keyword evidence="1" id="KW-0472">Membrane</keyword>
<evidence type="ECO:0000313" key="2">
    <source>
        <dbReference type="EMBL" id="TDT45573.1"/>
    </source>
</evidence>
<dbReference type="AlphaFoldDB" id="A0A4R7K643"/>
<feature type="transmembrane region" description="Helical" evidence="1">
    <location>
        <begin position="147"/>
        <end position="169"/>
    </location>
</feature>
<dbReference type="OrthoDB" id="1122768at2"/>
<sequence>MEENQPKTGKFALKYGIILGVIGIVLSLMLYSQDLHYQIDLKRLFINLLLSLTFIVVGGSLAMIEFRKVNNDLISFRQGLKIGVGVALVSGIIGILFNFILTEIIDPETTEKAINYASEMMLDAGMSKNDVDKAMEDQKNQNPFKQLGMGLIFSIILGFIGSIIPALIIKKQENLN</sequence>
<organism evidence="2 3">
    <name type="scientific">Maribacter spongiicola</name>
    <dbReference type="NCBI Taxonomy" id="1206753"/>
    <lineage>
        <taxon>Bacteria</taxon>
        <taxon>Pseudomonadati</taxon>
        <taxon>Bacteroidota</taxon>
        <taxon>Flavobacteriia</taxon>
        <taxon>Flavobacteriales</taxon>
        <taxon>Flavobacteriaceae</taxon>
        <taxon>Maribacter</taxon>
    </lineage>
</organism>
<evidence type="ECO:0000313" key="3">
    <source>
        <dbReference type="Proteomes" id="UP000294749"/>
    </source>
</evidence>
<dbReference type="Pfam" id="PF13858">
    <property type="entry name" value="DUF4199"/>
    <property type="match status" value="1"/>
</dbReference>
<name>A0A4R7K643_9FLAO</name>